<evidence type="ECO:0000313" key="6">
    <source>
        <dbReference type="EMBL" id="ROR53036.1"/>
    </source>
</evidence>
<dbReference type="InterPro" id="IPR017853">
    <property type="entry name" value="GH"/>
</dbReference>
<dbReference type="Gene3D" id="3.20.20.80">
    <property type="entry name" value="Glycosidases"/>
    <property type="match status" value="1"/>
</dbReference>
<comment type="caution">
    <text evidence="6">The sequence shown here is derived from an EMBL/GenBank/DDBJ whole genome shotgun (WGS) entry which is preliminary data.</text>
</comment>
<dbReference type="InterPro" id="IPR014756">
    <property type="entry name" value="Ig_E-set"/>
</dbReference>
<dbReference type="Gene3D" id="2.60.40.1180">
    <property type="entry name" value="Golgi alpha-mannosidase II"/>
    <property type="match status" value="1"/>
</dbReference>
<gene>
    <name evidence="6" type="ORF">EDD41_0158</name>
</gene>
<dbReference type="GO" id="GO:0005980">
    <property type="term" value="P:glycogen catabolic process"/>
    <property type="evidence" value="ECO:0007669"/>
    <property type="project" value="InterPro"/>
</dbReference>
<evidence type="ECO:0000256" key="3">
    <source>
        <dbReference type="ARBA" id="ARBA00023295"/>
    </source>
</evidence>
<dbReference type="InterPro" id="IPR004193">
    <property type="entry name" value="Glyco_hydro_13_N"/>
</dbReference>
<evidence type="ECO:0000256" key="1">
    <source>
        <dbReference type="ARBA" id="ARBA00008061"/>
    </source>
</evidence>
<dbReference type="SUPFAM" id="SSF51445">
    <property type="entry name" value="(Trans)glycosidases"/>
    <property type="match status" value="1"/>
</dbReference>
<dbReference type="InterPro" id="IPR006047">
    <property type="entry name" value="GH13_cat_dom"/>
</dbReference>
<evidence type="ECO:0000256" key="4">
    <source>
        <dbReference type="SAM" id="MobiDB-lite"/>
    </source>
</evidence>
<dbReference type="InterPro" id="IPR013780">
    <property type="entry name" value="Glyco_hydro_b"/>
</dbReference>
<evidence type="ECO:0000313" key="7">
    <source>
        <dbReference type="Proteomes" id="UP000275749"/>
    </source>
</evidence>
<evidence type="ECO:0000259" key="5">
    <source>
        <dbReference type="SMART" id="SM00642"/>
    </source>
</evidence>
<evidence type="ECO:0000256" key="2">
    <source>
        <dbReference type="ARBA" id="ARBA00022801"/>
    </source>
</evidence>
<dbReference type="CDD" id="cd02856">
    <property type="entry name" value="E_set_GDE_Isoamylase_N"/>
    <property type="match status" value="1"/>
</dbReference>
<dbReference type="InterPro" id="IPR011837">
    <property type="entry name" value="Glycogen_debranch_GlgX"/>
</dbReference>
<dbReference type="Pfam" id="PF02922">
    <property type="entry name" value="CBM_48"/>
    <property type="match status" value="1"/>
</dbReference>
<dbReference type="NCBIfam" id="TIGR02100">
    <property type="entry name" value="glgX_debranch"/>
    <property type="match status" value="1"/>
</dbReference>
<feature type="domain" description="Glycosyl hydrolase family 13 catalytic" evidence="5">
    <location>
        <begin position="160"/>
        <end position="570"/>
    </location>
</feature>
<dbReference type="Gene3D" id="2.60.40.10">
    <property type="entry name" value="Immunoglobulins"/>
    <property type="match status" value="1"/>
</dbReference>
<dbReference type="Pfam" id="PF00128">
    <property type="entry name" value="Alpha-amylase"/>
    <property type="match status" value="1"/>
</dbReference>
<reference evidence="6 7" key="1">
    <citation type="submission" date="2018-11" db="EMBL/GenBank/DDBJ databases">
        <title>Sequencing the genomes of 1000 actinobacteria strains.</title>
        <authorList>
            <person name="Klenk H.-P."/>
        </authorList>
    </citation>
    <scope>NUCLEOTIDE SEQUENCE [LARGE SCALE GENOMIC DNA]</scope>
    <source>
        <strain evidence="6 7">DSM 10546</strain>
    </source>
</reference>
<dbReference type="AlphaFoldDB" id="A0A3N1ZQ90"/>
<name>A0A3N1ZQ90_9ACTN</name>
<dbReference type="GO" id="GO:0004135">
    <property type="term" value="F:amylo-alpha-1,6-glucosidase activity"/>
    <property type="evidence" value="ECO:0007669"/>
    <property type="project" value="InterPro"/>
</dbReference>
<dbReference type="PANTHER" id="PTHR43002">
    <property type="entry name" value="GLYCOGEN DEBRANCHING ENZYME"/>
    <property type="match status" value="1"/>
</dbReference>
<dbReference type="RefSeq" id="WP_123574640.1">
    <property type="nucleotide sequence ID" value="NZ_RKHG01000001.1"/>
</dbReference>
<organism evidence="6 7">
    <name type="scientific">Luteococcus japonicus</name>
    <dbReference type="NCBI Taxonomy" id="33984"/>
    <lineage>
        <taxon>Bacteria</taxon>
        <taxon>Bacillati</taxon>
        <taxon>Actinomycetota</taxon>
        <taxon>Actinomycetes</taxon>
        <taxon>Propionibacteriales</taxon>
        <taxon>Propionibacteriaceae</taxon>
        <taxon>Luteococcus</taxon>
    </lineage>
</organism>
<feature type="region of interest" description="Disordered" evidence="4">
    <location>
        <begin position="469"/>
        <end position="489"/>
    </location>
</feature>
<dbReference type="InterPro" id="IPR013783">
    <property type="entry name" value="Ig-like_fold"/>
</dbReference>
<accession>A0A3N1ZQ90</accession>
<sequence length="734" mass="82024">MNSETPSPVDSSILGAQLLDGSCRFALWAPRATRVELSLVAADRSQHNVDMARNPDGVWIVHVPGVQAGQRYGYRVHGDWNPDAGMRFNPAKLLLDPYARAITAGVDYSGPILDHTAESNYLPDERDSFESVPLSVVVAPSPAPTPIQRRRPLSECVIYETHLKGFTNLHPSVPEHLRGTYSGLAYDAVIDYLVETGINTIELLPIHHFVSEPFIVGRGLTNYWGYNTLGFFAPHAAYSSVSTLGEQVEEFKRMVSKLHENDIEVILDVVYNHTAEGGHEGPTLSFRGLDHLGYYRLTNDLRNDYDVTGCGNSVDTSHPGVLNMIIDSMKYWVTEMGVDGFRFDLATTLIRNEQHHVDQNHEFKRRIAEDPAFDGIKMIAEPWDMGPYGYQVGAWGDGWSEWNDQYRNFMRDFWRGATSGVATLATRLSGSPDIFNHDGRGLHSSVNFITAHDGFTMRDLVTYDIKHNEANGENNRDGADDNRSWNCGWEGETDDPGINDFRHRQVKNMMATLILSSGVPMITAGDELGRTQGGNNNAYCQDSPLSWVHWDTLDSWGDLSELTSTLLKARREFAPLRATQFRNHFEVLDADGNGLGRYDLAWLDLWDGEMRDEQWHDAGRRNLGMYVSDADCAFLTLFNGAANDVLIRLPGEPWAKGYQVVATTAHRDELPESPIGPGQEFDLPGRSVTLLRCEVPSQAPKPIVDEFEEPLPAEETTATDEATATLAKLDEQEY</sequence>
<keyword evidence="2" id="KW-0378">Hydrolase</keyword>
<keyword evidence="3" id="KW-0326">Glycosidase</keyword>
<dbReference type="CDD" id="cd11326">
    <property type="entry name" value="AmyAc_Glg_debranch"/>
    <property type="match status" value="1"/>
</dbReference>
<dbReference type="SUPFAM" id="SSF81296">
    <property type="entry name" value="E set domains"/>
    <property type="match status" value="1"/>
</dbReference>
<dbReference type="SUPFAM" id="SSF51011">
    <property type="entry name" value="Glycosyl hydrolase domain"/>
    <property type="match status" value="1"/>
</dbReference>
<dbReference type="InterPro" id="IPR044505">
    <property type="entry name" value="GlgX_Isoamylase_N_E_set"/>
</dbReference>
<protein>
    <submittedName>
        <fullName evidence="6">Glycogen operon protein</fullName>
    </submittedName>
</protein>
<dbReference type="EMBL" id="RKHG01000001">
    <property type="protein sequence ID" value="ROR53036.1"/>
    <property type="molecule type" value="Genomic_DNA"/>
</dbReference>
<dbReference type="Proteomes" id="UP000275749">
    <property type="component" value="Unassembled WGS sequence"/>
</dbReference>
<dbReference type="SMART" id="SM00642">
    <property type="entry name" value="Aamy"/>
    <property type="match status" value="1"/>
</dbReference>
<comment type="similarity">
    <text evidence="1">Belongs to the glycosyl hydrolase 13 family.</text>
</comment>
<proteinExistence type="inferred from homology"/>
<feature type="compositionally biased region" description="Basic and acidic residues" evidence="4">
    <location>
        <begin position="469"/>
        <end position="483"/>
    </location>
</feature>